<feature type="binding site" evidence="16">
    <location>
        <position position="288"/>
    </location>
    <ligand>
        <name>Mg(2+)</name>
        <dbReference type="ChEBI" id="CHEBI:18420"/>
        <label>1</label>
    </ligand>
</feature>
<feature type="binding site" evidence="16">
    <location>
        <position position="302"/>
    </location>
    <ligand>
        <name>Mg(2+)</name>
        <dbReference type="ChEBI" id="CHEBI:18420"/>
        <label>2</label>
    </ligand>
</feature>
<evidence type="ECO:0000256" key="5">
    <source>
        <dbReference type="ARBA" id="ARBA00022598"/>
    </source>
</evidence>
<dbReference type="AlphaFoldDB" id="A0A521D201"/>
<dbReference type="SMART" id="SM01096">
    <property type="entry name" value="CPSase_L_D3"/>
    <property type="match status" value="1"/>
</dbReference>
<feature type="binding site" evidence="16">
    <location>
        <position position="830"/>
    </location>
    <ligand>
        <name>Mg(2+)</name>
        <dbReference type="ChEBI" id="CHEBI:18420"/>
        <label>3</label>
    </ligand>
</feature>
<dbReference type="Pfam" id="PF02142">
    <property type="entry name" value="MGS"/>
    <property type="match status" value="1"/>
</dbReference>
<feature type="binding site" evidence="16">
    <location>
        <position position="245"/>
    </location>
    <ligand>
        <name>ATP</name>
        <dbReference type="ChEBI" id="CHEBI:30616"/>
        <label>1</label>
    </ligand>
</feature>
<feature type="binding site" evidence="16">
    <location>
        <position position="304"/>
    </location>
    <ligand>
        <name>Mn(2+)</name>
        <dbReference type="ChEBI" id="CHEBI:29035"/>
        <label>2</label>
    </ligand>
</feature>
<proteinExistence type="inferred from homology"/>
<feature type="binding site" evidence="16">
    <location>
        <position position="133"/>
    </location>
    <ligand>
        <name>ATP</name>
        <dbReference type="ChEBI" id="CHEBI:30616"/>
        <label>1</label>
    </ligand>
</feature>
<feature type="binding site" evidence="16">
    <location>
        <position position="842"/>
    </location>
    <ligand>
        <name>Mg(2+)</name>
        <dbReference type="ChEBI" id="CHEBI:18420"/>
        <label>4</label>
    </ligand>
</feature>
<comment type="domain">
    <text evidence="16">The large subunit is composed of 2 ATP-grasp domains that are involved in binding the 2 ATP molecules needed for carbamoyl phosphate synthesis. The N-terminal ATP-grasp domain (referred to as the carboxyphosphate synthetic component) catalyzes the ATP-dependent phosphorylation of hydrogencarbonate to carboxyphosphate and the subsequent nucleophilic attack by ammonia to form a carbamate intermediate. The C-terminal ATP-grasp domain (referred to as the carbamoyl phosphate synthetic component) then catalyzes the phosphorylation of carbamate with the second ATP to form the end product carbamoyl phosphate. The reactive and unstable enzyme intermediates are sequentially channeled from one active site to the next through the interior of the protein over a distance of at least 96 A.</text>
</comment>
<dbReference type="GO" id="GO:0005737">
    <property type="term" value="C:cytoplasm"/>
    <property type="evidence" value="ECO:0007669"/>
    <property type="project" value="TreeGrafter"/>
</dbReference>
<dbReference type="UniPathway" id="UPA00070">
    <property type="reaction ID" value="UER00115"/>
</dbReference>
<feature type="binding site" evidence="16">
    <location>
        <position position="762"/>
    </location>
    <ligand>
        <name>ATP</name>
        <dbReference type="ChEBI" id="CHEBI:30616"/>
        <label>2</label>
    </ligand>
</feature>
<dbReference type="PROSITE" id="PS51855">
    <property type="entry name" value="MGS"/>
    <property type="match status" value="1"/>
</dbReference>
<feature type="domain" description="ATP-grasp" evidence="17">
    <location>
        <begin position="679"/>
        <end position="871"/>
    </location>
</feature>
<dbReference type="SUPFAM" id="SSF52440">
    <property type="entry name" value="PreATP-grasp domain"/>
    <property type="match status" value="2"/>
</dbReference>
<dbReference type="OrthoDB" id="9804197at2"/>
<dbReference type="HAMAP" id="MF_01210_B">
    <property type="entry name" value="CPSase_L_chain_B"/>
    <property type="match status" value="1"/>
</dbReference>
<feature type="binding site" evidence="16">
    <location>
        <position position="790"/>
    </location>
    <ligand>
        <name>ATP</name>
        <dbReference type="ChEBI" id="CHEBI:30616"/>
        <label>2</label>
    </ligand>
</feature>
<dbReference type="InterPro" id="IPR005479">
    <property type="entry name" value="CPAse_ATP-bd"/>
</dbReference>
<keyword evidence="4 16" id="KW-0055">Arginine biosynthesis</keyword>
<comment type="subunit">
    <text evidence="16">Composed of two chains; the small (or glutamine) chain promotes the hydrolysis of glutamine to ammonia, which is used by the large (or ammonia) chain to synthesize carbamoyl phosphate. Tetramer of heterodimers (alpha,beta)4.</text>
</comment>
<evidence type="ECO:0000256" key="9">
    <source>
        <dbReference type="ARBA" id="ARBA00022741"/>
    </source>
</evidence>
<keyword evidence="5 16" id="KW-0436">Ligase</keyword>
<dbReference type="EC" id="6.3.5.5" evidence="16"/>
<feature type="region of interest" description="Allosteric domain" evidence="16">
    <location>
        <begin position="939"/>
        <end position="1081"/>
    </location>
</feature>
<feature type="binding site" evidence="16">
    <location>
        <position position="787"/>
    </location>
    <ligand>
        <name>ATP</name>
        <dbReference type="ChEBI" id="CHEBI:30616"/>
        <label>2</label>
    </ligand>
</feature>
<evidence type="ECO:0000256" key="10">
    <source>
        <dbReference type="ARBA" id="ARBA00022840"/>
    </source>
</evidence>
<dbReference type="PROSITE" id="PS00867">
    <property type="entry name" value="CPSASE_2"/>
    <property type="match status" value="2"/>
</dbReference>
<dbReference type="Pfam" id="PF25596">
    <property type="entry name" value="CPSase_L_D1"/>
    <property type="match status" value="2"/>
</dbReference>
<comment type="caution">
    <text evidence="16">Lacks conserved residue(s) required for the propagation of feature annotation.</text>
</comment>
<dbReference type="PROSITE" id="PS50975">
    <property type="entry name" value="ATP_GRASP"/>
    <property type="match status" value="2"/>
</dbReference>
<dbReference type="RefSeq" id="WP_142505411.1">
    <property type="nucleotide sequence ID" value="NZ_FXTI01000005.1"/>
</dbReference>
<feature type="binding site" evidence="16">
    <location>
        <position position="758"/>
    </location>
    <ligand>
        <name>ATP</name>
        <dbReference type="ChEBI" id="CHEBI:30616"/>
        <label>2</label>
    </ligand>
</feature>
<dbReference type="Gene3D" id="3.30.470.20">
    <property type="entry name" value="ATP-grasp fold, B domain"/>
    <property type="match status" value="2"/>
</dbReference>
<dbReference type="FunFam" id="3.30.470.20:FF:000026">
    <property type="entry name" value="Carbamoyl-phosphate synthase large chain"/>
    <property type="match status" value="1"/>
</dbReference>
<feature type="binding site" evidence="16">
    <location>
        <position position="842"/>
    </location>
    <ligand>
        <name>Mn(2+)</name>
        <dbReference type="ChEBI" id="CHEBI:29035"/>
        <label>4</label>
    </ligand>
</feature>
<feature type="binding site" evidence="16">
    <location>
        <position position="788"/>
    </location>
    <ligand>
        <name>ATP</name>
        <dbReference type="ChEBI" id="CHEBI:30616"/>
        <label>2</label>
    </ligand>
</feature>
<dbReference type="SUPFAM" id="SSF56059">
    <property type="entry name" value="Glutathione synthetase ATP-binding domain-like"/>
    <property type="match status" value="2"/>
</dbReference>
<dbReference type="GO" id="GO:0006541">
    <property type="term" value="P:glutamine metabolic process"/>
    <property type="evidence" value="ECO:0007669"/>
    <property type="project" value="TreeGrafter"/>
</dbReference>
<evidence type="ECO:0000256" key="3">
    <source>
        <dbReference type="ARBA" id="ARBA00009799"/>
    </source>
</evidence>
<keyword evidence="9 16" id="KW-0547">Nucleotide-binding</keyword>
<comment type="cofactor">
    <cofactor evidence="16">
        <name>Mg(2+)</name>
        <dbReference type="ChEBI" id="CHEBI:18420"/>
    </cofactor>
    <cofactor evidence="16">
        <name>Mn(2+)</name>
        <dbReference type="ChEBI" id="CHEBI:29035"/>
    </cofactor>
    <text evidence="16">Binds 4 Mg(2+) or Mn(2+) ions per subunit.</text>
</comment>
<dbReference type="SMART" id="SM00851">
    <property type="entry name" value="MGS"/>
    <property type="match status" value="1"/>
</dbReference>
<evidence type="ECO:0000313" key="20">
    <source>
        <dbReference type="Proteomes" id="UP000315636"/>
    </source>
</evidence>
<evidence type="ECO:0000256" key="11">
    <source>
        <dbReference type="ARBA" id="ARBA00022842"/>
    </source>
</evidence>
<keyword evidence="12 16" id="KW-0665">Pyrimidine biosynthesis</keyword>
<dbReference type="PANTHER" id="PTHR11405:SF53">
    <property type="entry name" value="CARBAMOYL-PHOSPHATE SYNTHASE [AMMONIA], MITOCHONDRIAL"/>
    <property type="match status" value="1"/>
</dbReference>
<feature type="domain" description="MGS-like" evidence="18">
    <location>
        <begin position="940"/>
        <end position="1081"/>
    </location>
</feature>
<dbReference type="InterPro" id="IPR013815">
    <property type="entry name" value="ATP_grasp_subdomain_1"/>
</dbReference>
<evidence type="ECO:0000256" key="12">
    <source>
        <dbReference type="ARBA" id="ARBA00022975"/>
    </source>
</evidence>
<feature type="binding site" evidence="16">
    <location>
        <position position="173"/>
    </location>
    <ligand>
        <name>ATP</name>
        <dbReference type="ChEBI" id="CHEBI:30616"/>
        <label>1</label>
    </ligand>
</feature>
<feature type="binding site" evidence="16">
    <location>
        <position position="247"/>
    </location>
    <ligand>
        <name>ATP</name>
        <dbReference type="ChEBI" id="CHEBI:30616"/>
        <label>1</label>
    </ligand>
</feature>
<feature type="binding site" evidence="16">
    <location>
        <position position="214"/>
    </location>
    <ligand>
        <name>ATP</name>
        <dbReference type="ChEBI" id="CHEBI:30616"/>
        <label>1</label>
    </ligand>
</feature>
<dbReference type="FunFam" id="3.40.50.20:FF:000001">
    <property type="entry name" value="Carbamoyl-phosphate synthase large chain"/>
    <property type="match status" value="2"/>
</dbReference>
<feature type="binding site" evidence="16">
    <location>
        <position position="212"/>
    </location>
    <ligand>
        <name>ATP</name>
        <dbReference type="ChEBI" id="CHEBI:30616"/>
        <label>1</label>
    </ligand>
</feature>
<dbReference type="InterPro" id="IPR016185">
    <property type="entry name" value="PreATP-grasp_dom_sf"/>
</dbReference>
<feature type="domain" description="ATP-grasp" evidence="17">
    <location>
        <begin position="137"/>
        <end position="331"/>
    </location>
</feature>
<evidence type="ECO:0000313" key="19">
    <source>
        <dbReference type="EMBL" id="SMO65708.1"/>
    </source>
</evidence>
<evidence type="ECO:0000256" key="15">
    <source>
        <dbReference type="ARBA" id="ARBA00048816"/>
    </source>
</evidence>
<feature type="binding site" evidence="16">
    <location>
        <position position="789"/>
    </location>
    <ligand>
        <name>ATP</name>
        <dbReference type="ChEBI" id="CHEBI:30616"/>
        <label>2</label>
    </ligand>
</feature>
<dbReference type="InterPro" id="IPR005480">
    <property type="entry name" value="CPSase_lsu_oligo"/>
</dbReference>
<feature type="binding site" evidence="16">
    <location>
        <position position="219"/>
    </location>
    <ligand>
        <name>ATP</name>
        <dbReference type="ChEBI" id="CHEBI:30616"/>
        <label>1</label>
    </ligand>
</feature>
<evidence type="ECO:0000256" key="16">
    <source>
        <dbReference type="HAMAP-Rule" id="MF_01210"/>
    </source>
</evidence>
<dbReference type="PROSITE" id="PS00866">
    <property type="entry name" value="CPSASE_1"/>
    <property type="match status" value="2"/>
</dbReference>
<dbReference type="UniPathway" id="UPA00068">
    <property type="reaction ID" value="UER00171"/>
</dbReference>
<dbReference type="FunFam" id="3.30.470.20:FF:000001">
    <property type="entry name" value="Carbamoyl-phosphate synthase large chain"/>
    <property type="match status" value="1"/>
</dbReference>
<evidence type="ECO:0000259" key="17">
    <source>
        <dbReference type="PROSITE" id="PS50975"/>
    </source>
</evidence>
<dbReference type="SMART" id="SM01209">
    <property type="entry name" value="GARS_A"/>
    <property type="match status" value="1"/>
</dbReference>
<feature type="binding site" evidence="16">
    <location>
        <position position="180"/>
    </location>
    <ligand>
        <name>ATP</name>
        <dbReference type="ChEBI" id="CHEBI:30616"/>
        <label>1</label>
    </ligand>
</feature>
<comment type="pathway">
    <text evidence="2 16">Amino-acid biosynthesis; L-arginine biosynthesis; carbamoyl phosphate from bicarbonate: step 1/1.</text>
</comment>
<dbReference type="InterPro" id="IPR036914">
    <property type="entry name" value="MGS-like_dom_sf"/>
</dbReference>
<dbReference type="PANTHER" id="PTHR11405">
    <property type="entry name" value="CARBAMOYLTRANSFERASE FAMILY MEMBER"/>
    <property type="match status" value="1"/>
</dbReference>
<dbReference type="GO" id="GO:0004088">
    <property type="term" value="F:carbamoyl-phosphate synthase (glutamine-hydrolyzing) activity"/>
    <property type="evidence" value="ECO:0007669"/>
    <property type="project" value="UniProtKB-UniRule"/>
</dbReference>
<feature type="binding site" evidence="16">
    <location>
        <position position="302"/>
    </location>
    <ligand>
        <name>ATP</name>
        <dbReference type="ChEBI" id="CHEBI:30616"/>
        <label>1</label>
    </ligand>
</feature>
<dbReference type="PRINTS" id="PR00098">
    <property type="entry name" value="CPSASE"/>
</dbReference>
<name>A0A521D201_9BACL</name>
<feature type="binding site" evidence="16">
    <location>
        <position position="842"/>
    </location>
    <ligand>
        <name>Mn(2+)</name>
        <dbReference type="ChEBI" id="CHEBI:29035"/>
        <label>3</label>
    </ligand>
</feature>
<protein>
    <recommendedName>
        <fullName evidence="16">Carbamoyl phosphate synthase large chain</fullName>
        <ecNumber evidence="16">6.3.4.16</ecNumber>
        <ecNumber evidence="16">6.3.5.5</ecNumber>
    </recommendedName>
    <alternativeName>
        <fullName evidence="16">Carbamoyl phosphate synthetase ammonia chain</fullName>
    </alternativeName>
</protein>
<dbReference type="InterPro" id="IPR036897">
    <property type="entry name" value="CarbamoylP_synth_lsu_oligo_sf"/>
</dbReference>
<comment type="cofactor">
    <cofactor evidence="1">
        <name>Mn(2+)</name>
        <dbReference type="ChEBI" id="CHEBI:29035"/>
    </cofactor>
</comment>
<dbReference type="FunFam" id="1.10.1030.10:FF:000002">
    <property type="entry name" value="Carbamoyl-phosphate synthase large chain"/>
    <property type="match status" value="1"/>
</dbReference>
<evidence type="ECO:0000256" key="8">
    <source>
        <dbReference type="ARBA" id="ARBA00022737"/>
    </source>
</evidence>
<accession>A0A521D201</accession>
<feature type="binding site" evidence="16">
    <location>
        <position position="842"/>
    </location>
    <ligand>
        <name>ATP</name>
        <dbReference type="ChEBI" id="CHEBI:30616"/>
        <label>2</label>
    </ligand>
</feature>
<dbReference type="InterPro" id="IPR005483">
    <property type="entry name" value="CPSase_dom"/>
</dbReference>
<dbReference type="GO" id="GO:0046872">
    <property type="term" value="F:metal ion binding"/>
    <property type="evidence" value="ECO:0007669"/>
    <property type="project" value="UniProtKB-KW"/>
</dbReference>
<feature type="binding site" evidence="16">
    <location>
        <position position="288"/>
    </location>
    <ligand>
        <name>Mn(2+)</name>
        <dbReference type="ChEBI" id="CHEBI:29035"/>
        <label>1</label>
    </ligand>
</feature>
<keyword evidence="20" id="KW-1185">Reference proteome</keyword>
<dbReference type="InterPro" id="IPR058047">
    <property type="entry name" value="CPSase_preATP-grasp"/>
</dbReference>
<evidence type="ECO:0000256" key="6">
    <source>
        <dbReference type="ARBA" id="ARBA00022605"/>
    </source>
</evidence>
<dbReference type="InterPro" id="IPR011761">
    <property type="entry name" value="ATP-grasp"/>
</dbReference>
<comment type="similarity">
    <text evidence="3 16">Belongs to the CarB family.</text>
</comment>
<feature type="binding site" evidence="16">
    <location>
        <position position="302"/>
    </location>
    <ligand>
        <name>Mn(2+)</name>
        <dbReference type="ChEBI" id="CHEBI:29035"/>
        <label>2</label>
    </ligand>
</feature>
<feature type="binding site" evidence="16">
    <location>
        <position position="288"/>
    </location>
    <ligand>
        <name>ATP</name>
        <dbReference type="ChEBI" id="CHEBI:30616"/>
        <label>1</label>
    </ligand>
</feature>
<evidence type="ECO:0000259" key="18">
    <source>
        <dbReference type="PROSITE" id="PS51855"/>
    </source>
</evidence>
<dbReference type="GO" id="GO:0044205">
    <property type="term" value="P:'de novo' UMP biosynthetic process"/>
    <property type="evidence" value="ECO:0007669"/>
    <property type="project" value="UniProtKB-UniRule"/>
</dbReference>
<evidence type="ECO:0000256" key="13">
    <source>
        <dbReference type="ARBA" id="ARBA00023211"/>
    </source>
</evidence>
<keyword evidence="8 16" id="KW-0677">Repeat</keyword>
<dbReference type="Gene3D" id="1.10.1030.10">
    <property type="entry name" value="Carbamoyl-phosphate synthetase, large subunit oligomerisation domain"/>
    <property type="match status" value="1"/>
</dbReference>
<comment type="pathway">
    <text evidence="16">Pyrimidine metabolism; UMP biosynthesis via de novo pathway; (S)-dihydroorotate from bicarbonate: step 1/3.</text>
</comment>
<dbReference type="NCBIfam" id="NF003671">
    <property type="entry name" value="PRK05294.1"/>
    <property type="match status" value="1"/>
</dbReference>
<feature type="binding site" evidence="16">
    <location>
        <position position="304"/>
    </location>
    <ligand>
        <name>Mg(2+)</name>
        <dbReference type="ChEBI" id="CHEBI:18420"/>
        <label>2</label>
    </ligand>
</feature>
<feature type="binding site" evidence="16">
    <location>
        <position position="715"/>
    </location>
    <ligand>
        <name>ATP</name>
        <dbReference type="ChEBI" id="CHEBI:30616"/>
        <label>2</label>
    </ligand>
</feature>
<dbReference type="Pfam" id="PF02786">
    <property type="entry name" value="CPSase_L_D2"/>
    <property type="match status" value="2"/>
</dbReference>
<evidence type="ECO:0000256" key="4">
    <source>
        <dbReference type="ARBA" id="ARBA00022571"/>
    </source>
</evidence>
<gene>
    <name evidence="16" type="primary">carB</name>
    <name evidence="19" type="ORF">SAMN06264849_10576</name>
</gene>
<dbReference type="InterPro" id="IPR006275">
    <property type="entry name" value="CPSase_lsu"/>
</dbReference>
<dbReference type="EC" id="6.3.4.16" evidence="16"/>
<evidence type="ECO:0000256" key="7">
    <source>
        <dbReference type="ARBA" id="ARBA00022723"/>
    </source>
</evidence>
<feature type="binding site" evidence="16">
    <location>
        <position position="756"/>
    </location>
    <ligand>
        <name>ATP</name>
        <dbReference type="ChEBI" id="CHEBI:30616"/>
        <label>2</label>
    </ligand>
</feature>
<dbReference type="Proteomes" id="UP000315636">
    <property type="component" value="Unassembled WGS sequence"/>
</dbReference>
<sequence length="1081" mass="119305">MDRGKTNTPPVKSVLMIGSGPIVIGQAAEFDYSGTQACLALKEEGIRVILVNNNPATIMTDPHVADVVYTEPPTAEAVARIIDKERPEGLLATVGGQTGLNLAVELQDKGVLERYGVKLLGTPVDTIRQGEDRETFKQMMEAIGEPVPVGQTFSTVKEAIRFAHTIGFPVIVRPAYTLGGFGGGVARSPEELERVVRQGLTASPIGQVLIEESILGWKEIEYEMMRDANDTCIAVCNMENLDPVGTHTGDSIVTAPSQTLTDQQYQQLRTVACKVIRALNVIGGCNIQFAVHPETGDYRIIEVNPRVSRSSALASKATGYPIARLAAKLSIGYRLDECLNPITGHTFASFEPAIDYVVVKLPRWPFDKFPKADRLLGTQMKATGEVMALGRNFETALYKAIRSLDLGRYTLLGPKEQNLTDQQLTRRLAQPDDQRLFLLAEAFRRGWKVEKIHDLTAISSWFLYRIHGMVRLEETLKSFSWETVDDKTLKEAKAKGIADAALADWFEVSEDQIRKRWKKNGWSPSYKCVDTCAGEFVAETPYFYSSWEGEDEVDDPDDGGRVLVLGAGPIRIGQGIEFDYCSVHAAYALKKLGLKSVVINNNPETVSTDYATADRLYFEPLSVEDVLHVVEKEGVEGVLAQYGGQTSVRLIRGLEEAGVNVLGTSADIIDQVEDRQRFYGLLNQLEIPHIPGETAHSSNEALQSAEKLGYPLLIRPSYVIGGQGMQVVRDREELKEVLDWFTDSLPKEAYPILLDRFVEGMEVEVDAVTDGKDLAIPTLVQHVEKAGVHSGDSLSILSAPDLTDEQKNRIVDYTRRIVRKLSHKGLLNIQFVLDDTNVYVLEVNPRASRTVPVISKVTGVPMVEWATRVQWGEPLYTFAPLGLMEKCGMKAVKGPVFSSVKLPGAEPALGPEMRSTGEILGIGATLEEAVAKVLPFAVNGSLPPFGPGTHLLLSVSDAMKEELDESLAGFVQRGVHLTATEGTAAFLQQRGWTSVETISPDSLEQWFRKEVPKLILNIPTRSGAKGRNGFRLRQLALEWQVPCFTSIDTFHWWVRINNLRNANEWSVTPLYSSGIKEAMIK</sequence>
<dbReference type="SUPFAM" id="SSF48108">
    <property type="entry name" value="Carbamoyl phosphate synthetase, large subunit connection domain"/>
    <property type="match status" value="1"/>
</dbReference>
<dbReference type="GO" id="GO:0006526">
    <property type="term" value="P:L-arginine biosynthetic process"/>
    <property type="evidence" value="ECO:0007669"/>
    <property type="project" value="UniProtKB-UniRule"/>
</dbReference>
<feature type="binding site" evidence="16">
    <location>
        <position position="844"/>
    </location>
    <ligand>
        <name>Mn(2+)</name>
        <dbReference type="ChEBI" id="CHEBI:29035"/>
        <label>4</label>
    </ligand>
</feature>
<dbReference type="NCBIfam" id="NF009455">
    <property type="entry name" value="PRK12815.1"/>
    <property type="match status" value="1"/>
</dbReference>
<comment type="catalytic activity">
    <reaction evidence="14 16">
        <text>hydrogencarbonate + NH4(+) + 2 ATP = carbamoyl phosphate + 2 ADP + phosphate + 2 H(+)</text>
        <dbReference type="Rhea" id="RHEA:18029"/>
        <dbReference type="ChEBI" id="CHEBI:15378"/>
        <dbReference type="ChEBI" id="CHEBI:17544"/>
        <dbReference type="ChEBI" id="CHEBI:28938"/>
        <dbReference type="ChEBI" id="CHEBI:30616"/>
        <dbReference type="ChEBI" id="CHEBI:43474"/>
        <dbReference type="ChEBI" id="CHEBI:58228"/>
        <dbReference type="ChEBI" id="CHEBI:456216"/>
        <dbReference type="EC" id="6.3.4.16"/>
    </reaction>
</comment>
<keyword evidence="6 16" id="KW-0028">Amino-acid biosynthesis</keyword>
<feature type="region of interest" description="Carboxyphosphate synthetic domain" evidence="16">
    <location>
        <begin position="1"/>
        <end position="405"/>
    </location>
</feature>
<dbReference type="Pfam" id="PF02787">
    <property type="entry name" value="CPSase_L_D3"/>
    <property type="match status" value="1"/>
</dbReference>
<keyword evidence="13" id="KW-0464">Manganese</keyword>
<organism evidence="19 20">
    <name type="scientific">Melghirimyces algeriensis</name>
    <dbReference type="NCBI Taxonomy" id="910412"/>
    <lineage>
        <taxon>Bacteria</taxon>
        <taxon>Bacillati</taxon>
        <taxon>Bacillota</taxon>
        <taxon>Bacilli</taxon>
        <taxon>Bacillales</taxon>
        <taxon>Thermoactinomycetaceae</taxon>
        <taxon>Melghirimyces</taxon>
    </lineage>
</organism>
<dbReference type="InterPro" id="IPR011607">
    <property type="entry name" value="MGS-like_dom"/>
</dbReference>
<feature type="binding site" evidence="16">
    <location>
        <position position="179"/>
    </location>
    <ligand>
        <name>ATP</name>
        <dbReference type="ChEBI" id="CHEBI:30616"/>
        <label>1</label>
    </ligand>
</feature>
<comment type="function">
    <text evidence="16">Large subunit of the glutamine-dependent carbamoyl phosphate synthetase (CPSase). CPSase catalyzes the formation of carbamoyl phosphate from the ammonia moiety of glutamine, carbonate, and phosphate donated by ATP, constituting the first step of 2 biosynthetic pathways, one leading to arginine and/or urea and the other to pyrimidine nucleotides. The large subunit (synthetase) binds the substrates ammonia (free or transferred from glutamine from the small subunit), hydrogencarbonate and ATP and carries out an ATP-coupled ligase reaction, activating hydrogencarbonate by forming carboxy phosphate which reacts with ammonia to form carbamoyl phosphate.</text>
</comment>
<evidence type="ECO:0000256" key="1">
    <source>
        <dbReference type="ARBA" id="ARBA00001936"/>
    </source>
</evidence>
<dbReference type="Gene3D" id="3.30.1490.20">
    <property type="entry name" value="ATP-grasp fold, A domain"/>
    <property type="match status" value="1"/>
</dbReference>
<feature type="binding site" evidence="16">
    <location>
        <position position="844"/>
    </location>
    <ligand>
        <name>Mg(2+)</name>
        <dbReference type="ChEBI" id="CHEBI:18420"/>
        <label>4</label>
    </ligand>
</feature>
<dbReference type="GO" id="GO:0005524">
    <property type="term" value="F:ATP binding"/>
    <property type="evidence" value="ECO:0007669"/>
    <property type="project" value="UniProtKB-UniRule"/>
</dbReference>
<keyword evidence="10 16" id="KW-0067">ATP-binding</keyword>
<keyword evidence="11" id="KW-0460">Magnesium</keyword>
<comment type="catalytic activity">
    <reaction evidence="15 16">
        <text>hydrogencarbonate + L-glutamine + 2 ATP + H2O = carbamoyl phosphate + L-glutamate + 2 ADP + phosphate + 2 H(+)</text>
        <dbReference type="Rhea" id="RHEA:18633"/>
        <dbReference type="ChEBI" id="CHEBI:15377"/>
        <dbReference type="ChEBI" id="CHEBI:15378"/>
        <dbReference type="ChEBI" id="CHEBI:17544"/>
        <dbReference type="ChEBI" id="CHEBI:29985"/>
        <dbReference type="ChEBI" id="CHEBI:30616"/>
        <dbReference type="ChEBI" id="CHEBI:43474"/>
        <dbReference type="ChEBI" id="CHEBI:58228"/>
        <dbReference type="ChEBI" id="CHEBI:58359"/>
        <dbReference type="ChEBI" id="CHEBI:456216"/>
        <dbReference type="EC" id="6.3.5.5"/>
    </reaction>
</comment>
<evidence type="ECO:0000256" key="14">
    <source>
        <dbReference type="ARBA" id="ARBA00047359"/>
    </source>
</evidence>
<feature type="binding site" evidence="16">
    <location>
        <position position="842"/>
    </location>
    <ligand>
        <name>Mg(2+)</name>
        <dbReference type="ChEBI" id="CHEBI:18420"/>
        <label>3</label>
    </ligand>
</feature>
<keyword evidence="7" id="KW-0479">Metal-binding</keyword>
<dbReference type="Gene3D" id="3.40.50.20">
    <property type="match status" value="2"/>
</dbReference>
<dbReference type="SUPFAM" id="SSF52335">
    <property type="entry name" value="Methylglyoxal synthase-like"/>
    <property type="match status" value="1"/>
</dbReference>
<dbReference type="Gene3D" id="3.40.50.1380">
    <property type="entry name" value="Methylglyoxal synthase-like domain"/>
    <property type="match status" value="1"/>
</dbReference>
<dbReference type="GO" id="GO:0004087">
    <property type="term" value="F:carbamoyl-phosphate synthase (ammonia) activity"/>
    <property type="evidence" value="ECO:0007669"/>
    <property type="project" value="UniProtKB-EC"/>
</dbReference>
<feature type="binding site" evidence="16">
    <location>
        <position position="302"/>
    </location>
    <ligand>
        <name>Mn(2+)</name>
        <dbReference type="ChEBI" id="CHEBI:29035"/>
        <label>1</label>
    </ligand>
</feature>
<feature type="binding site" evidence="16">
    <location>
        <position position="830"/>
    </location>
    <ligand>
        <name>Mn(2+)</name>
        <dbReference type="ChEBI" id="CHEBI:29035"/>
        <label>3</label>
    </ligand>
</feature>
<reference evidence="19 20" key="1">
    <citation type="submission" date="2017-05" db="EMBL/GenBank/DDBJ databases">
        <authorList>
            <person name="Varghese N."/>
            <person name="Submissions S."/>
        </authorList>
    </citation>
    <scope>NUCLEOTIDE SEQUENCE [LARGE SCALE GENOMIC DNA]</scope>
    <source>
        <strain evidence="19 20">DSM 45474</strain>
    </source>
</reference>
<dbReference type="EMBL" id="FXTI01000005">
    <property type="protein sequence ID" value="SMO65708.1"/>
    <property type="molecule type" value="Genomic_DNA"/>
</dbReference>
<feature type="binding site" evidence="16">
    <location>
        <position position="302"/>
    </location>
    <ligand>
        <name>Mg(2+)</name>
        <dbReference type="ChEBI" id="CHEBI:18420"/>
        <label>1</label>
    </ligand>
</feature>
<evidence type="ECO:0000256" key="2">
    <source>
        <dbReference type="ARBA" id="ARBA00005077"/>
    </source>
</evidence>
<feature type="binding site" evidence="16">
    <location>
        <position position="830"/>
    </location>
    <ligand>
        <name>ATP</name>
        <dbReference type="ChEBI" id="CHEBI:30616"/>
        <label>2</label>
    </ligand>
</feature>
<dbReference type="NCBIfam" id="TIGR01369">
    <property type="entry name" value="CPSaseII_lrg"/>
    <property type="match status" value="1"/>
</dbReference>